<reference evidence="2" key="1">
    <citation type="submission" date="2021-01" db="EMBL/GenBank/DDBJ databases">
        <authorList>
            <person name="Corre E."/>
            <person name="Pelletier E."/>
            <person name="Niang G."/>
            <person name="Scheremetjew M."/>
            <person name="Finn R."/>
            <person name="Kale V."/>
            <person name="Holt S."/>
            <person name="Cochrane G."/>
            <person name="Meng A."/>
            <person name="Brown T."/>
            <person name="Cohen L."/>
        </authorList>
    </citation>
    <scope>NUCLEOTIDE SEQUENCE</scope>
    <source>
        <strain evidence="2">SAG 11-48b</strain>
    </source>
</reference>
<proteinExistence type="predicted"/>
<feature type="compositionally biased region" description="Polar residues" evidence="1">
    <location>
        <begin position="100"/>
        <end position="112"/>
    </location>
</feature>
<protein>
    <submittedName>
        <fullName evidence="2">Uncharacterized protein</fullName>
    </submittedName>
</protein>
<dbReference type="EMBL" id="HBHD01001551">
    <property type="protein sequence ID" value="CAD9652171.1"/>
    <property type="molecule type" value="Transcribed_RNA"/>
</dbReference>
<name>A0A7S2QUB0_9CHLO</name>
<gene>
    <name evidence="2" type="ORF">CCHL1392_LOCUS846</name>
</gene>
<sequence length="172" mass="18813">MGVVASRARQQVGSAVQQRVFQRRFPDPLTADEQSLLSKLAERDQERLKELPSYEELNAKDGSLDQLLNKLGGSIKGQRVNISGESTEVIPASKTESIHAPSSSGRESGDQQFVWTKQTTFKGIAASASRKQRLEDEEAGRLPSYILRDILEAKNAAESQGKDLDVASLTQG</sequence>
<evidence type="ECO:0000313" key="2">
    <source>
        <dbReference type="EMBL" id="CAD9652171.1"/>
    </source>
</evidence>
<organism evidence="2">
    <name type="scientific">Chlamydomonas chlamydogama</name>
    <dbReference type="NCBI Taxonomy" id="225041"/>
    <lineage>
        <taxon>Eukaryota</taxon>
        <taxon>Viridiplantae</taxon>
        <taxon>Chlorophyta</taxon>
        <taxon>core chlorophytes</taxon>
        <taxon>Chlorophyceae</taxon>
        <taxon>CS clade</taxon>
        <taxon>Chlamydomonadales</taxon>
        <taxon>Chlamydomonadaceae</taxon>
        <taxon>Chlamydomonas</taxon>
    </lineage>
</organism>
<evidence type="ECO:0000256" key="1">
    <source>
        <dbReference type="SAM" id="MobiDB-lite"/>
    </source>
</evidence>
<dbReference type="AlphaFoldDB" id="A0A7S2QUB0"/>
<accession>A0A7S2QUB0</accession>
<feature type="region of interest" description="Disordered" evidence="1">
    <location>
        <begin position="86"/>
        <end position="112"/>
    </location>
</feature>